<evidence type="ECO:0000313" key="2">
    <source>
        <dbReference type="Proteomes" id="UP000256645"/>
    </source>
</evidence>
<dbReference type="AlphaFoldDB" id="A0A3D8QPR9"/>
<comment type="caution">
    <text evidence="1">The sequence shown here is derived from an EMBL/GenBank/DDBJ whole genome shotgun (WGS) entry which is preliminary data.</text>
</comment>
<keyword evidence="2" id="KW-1185">Reference proteome</keyword>
<protein>
    <recommendedName>
        <fullName evidence="3">Wax synthase domain-containing protein</fullName>
    </recommendedName>
</protein>
<evidence type="ECO:0000313" key="1">
    <source>
        <dbReference type="EMBL" id="RDW63805.1"/>
    </source>
</evidence>
<evidence type="ECO:0008006" key="3">
    <source>
        <dbReference type="Google" id="ProtNLM"/>
    </source>
</evidence>
<accession>A0A3D8QPR9</accession>
<dbReference type="Proteomes" id="UP000256645">
    <property type="component" value="Unassembled WGS sequence"/>
</dbReference>
<dbReference type="EMBL" id="PDLM01000013">
    <property type="protein sequence ID" value="RDW63805.1"/>
    <property type="molecule type" value="Genomic_DNA"/>
</dbReference>
<dbReference type="OrthoDB" id="1077582at2759"/>
<name>A0A3D8QPR9_9HELO</name>
<proteinExistence type="predicted"/>
<gene>
    <name evidence="1" type="ORF">BP6252_11350</name>
</gene>
<dbReference type="STRING" id="1849047.A0A3D8QPR9"/>
<sequence length="366" mass="40639">MSPSFAFLTPLEERIRLPPWYLPSFLLVGTLTTLAPLEYRILRTVVGGIALGTLVYNTPKYTTGGVSSDFVVGLFVSGITLKFWDFVYYRRAEEYAWRVPTLNPTLAPAKQNGSVLVTPNGTGNGESKRSDDCASNVELHGKFNSTWEKFRWSWGLWTTTRGVEWNWGVKDLMPVPPENLDRLITSPSTAIITKLGLKRGTNLSKYANLWISFFFSAMCHTFAQYLITRSEGGNILNWMSQAAVITFEDFVIDFAQYYGIKGSAWTRAFGYLWVGVWLSLYPSLPLGANTVLQIGGAYDPPGVIEPSALFPPRKTSDTLLKVAVDYGASWYCVQRGLTLINARNVDEVLAAVTGIVGAAALYFARD</sequence>
<organism evidence="1 2">
    <name type="scientific">Coleophoma cylindrospora</name>
    <dbReference type="NCBI Taxonomy" id="1849047"/>
    <lineage>
        <taxon>Eukaryota</taxon>
        <taxon>Fungi</taxon>
        <taxon>Dikarya</taxon>
        <taxon>Ascomycota</taxon>
        <taxon>Pezizomycotina</taxon>
        <taxon>Leotiomycetes</taxon>
        <taxon>Helotiales</taxon>
        <taxon>Dermateaceae</taxon>
        <taxon>Coleophoma</taxon>
    </lineage>
</organism>
<reference evidence="1 2" key="1">
    <citation type="journal article" date="2018" name="IMA Fungus">
        <title>IMA Genome-F 9: Draft genome sequence of Annulohypoxylon stygium, Aspergillus mulundensis, Berkeleyomyces basicola (syn. Thielaviopsis basicola), Ceratocystis smalleyi, two Cercospora beticola strains, Coleophoma cylindrospora, Fusarium fracticaudum, Phialophora cf. hyalina, and Morchella septimelata.</title>
        <authorList>
            <person name="Wingfield B.D."/>
            <person name="Bills G.F."/>
            <person name="Dong Y."/>
            <person name="Huang W."/>
            <person name="Nel W.J."/>
            <person name="Swalarsk-Parry B.S."/>
            <person name="Vaghefi N."/>
            <person name="Wilken P.M."/>
            <person name="An Z."/>
            <person name="de Beer Z.W."/>
            <person name="De Vos L."/>
            <person name="Chen L."/>
            <person name="Duong T.A."/>
            <person name="Gao Y."/>
            <person name="Hammerbacher A."/>
            <person name="Kikkert J.R."/>
            <person name="Li Y."/>
            <person name="Li H."/>
            <person name="Li K."/>
            <person name="Li Q."/>
            <person name="Liu X."/>
            <person name="Ma X."/>
            <person name="Naidoo K."/>
            <person name="Pethybridge S.J."/>
            <person name="Sun J."/>
            <person name="Steenkamp E.T."/>
            <person name="van der Nest M.A."/>
            <person name="van Wyk S."/>
            <person name="Wingfield M.J."/>
            <person name="Xiong C."/>
            <person name="Yue Q."/>
            <person name="Zhang X."/>
        </authorList>
    </citation>
    <scope>NUCLEOTIDE SEQUENCE [LARGE SCALE GENOMIC DNA]</scope>
    <source>
        <strain evidence="1 2">BP6252</strain>
    </source>
</reference>